<dbReference type="GO" id="GO:0019829">
    <property type="term" value="F:ATPase-coupled monoatomic cation transmembrane transporter activity"/>
    <property type="evidence" value="ECO:0007669"/>
    <property type="project" value="TreeGrafter"/>
</dbReference>
<dbReference type="GO" id="GO:0005886">
    <property type="term" value="C:plasma membrane"/>
    <property type="evidence" value="ECO:0007669"/>
    <property type="project" value="UniProtKB-SubCell"/>
</dbReference>
<dbReference type="InterPro" id="IPR018303">
    <property type="entry name" value="ATPase_P-typ_P_site"/>
</dbReference>
<reference evidence="14" key="2">
    <citation type="submission" date="2014-06" db="EMBL/GenBank/DDBJ databases">
        <title>Draft genome sequence of Clostridium spiroforme (DSM 1552).</title>
        <authorList>
            <person name="Sudarsanam P."/>
            <person name="Ley R."/>
            <person name="Guruge J."/>
            <person name="Turnbaugh P.J."/>
            <person name="Mahowald M."/>
            <person name="Liep D."/>
            <person name="Gordon J."/>
        </authorList>
    </citation>
    <scope>NUCLEOTIDE SEQUENCE</scope>
    <source>
        <strain evidence="14">DSM 1552</strain>
    </source>
</reference>
<evidence type="ECO:0000256" key="1">
    <source>
        <dbReference type="ARBA" id="ARBA00004651"/>
    </source>
</evidence>
<dbReference type="EMBL" id="ABIK02000004">
    <property type="protein sequence ID" value="EDS75879.1"/>
    <property type="molecule type" value="Genomic_DNA"/>
</dbReference>
<dbReference type="GO" id="GO:0005524">
    <property type="term" value="F:ATP binding"/>
    <property type="evidence" value="ECO:0007669"/>
    <property type="project" value="UniProtKB-KW"/>
</dbReference>
<feature type="transmembrane region" description="Helical" evidence="12">
    <location>
        <begin position="89"/>
        <end position="106"/>
    </location>
</feature>
<dbReference type="GO" id="GO:0016887">
    <property type="term" value="F:ATP hydrolysis activity"/>
    <property type="evidence" value="ECO:0007669"/>
    <property type="project" value="InterPro"/>
</dbReference>
<dbReference type="Pfam" id="PF00122">
    <property type="entry name" value="E1-E2_ATPase"/>
    <property type="match status" value="1"/>
</dbReference>
<reference evidence="14" key="1">
    <citation type="submission" date="2008-02" db="EMBL/GenBank/DDBJ databases">
        <authorList>
            <person name="Fulton L."/>
            <person name="Clifton S."/>
            <person name="Fulton B."/>
            <person name="Xu J."/>
            <person name="Minx P."/>
            <person name="Pepin K.H."/>
            <person name="Johnson M."/>
            <person name="Thiruvilangam P."/>
            <person name="Bhonagiri V."/>
            <person name="Nash W.E."/>
            <person name="Mardis E.R."/>
            <person name="Wilson R.K."/>
        </authorList>
    </citation>
    <scope>NUCLEOTIDE SEQUENCE [LARGE SCALE GENOMIC DNA]</scope>
    <source>
        <strain evidence="14">DSM 1552</strain>
    </source>
</reference>
<dbReference type="InterPro" id="IPR023298">
    <property type="entry name" value="ATPase_P-typ_TM_dom_sf"/>
</dbReference>
<keyword evidence="8" id="KW-0460">Magnesium</keyword>
<feature type="domain" description="Cation-transporting P-type ATPase N-terminal" evidence="13">
    <location>
        <begin position="13"/>
        <end position="86"/>
    </location>
</feature>
<evidence type="ECO:0000256" key="11">
    <source>
        <dbReference type="ARBA" id="ARBA00023136"/>
    </source>
</evidence>
<evidence type="ECO:0000256" key="5">
    <source>
        <dbReference type="ARBA" id="ARBA00022692"/>
    </source>
</evidence>
<dbReference type="SUPFAM" id="SSF81653">
    <property type="entry name" value="Calcium ATPase, transduction domain A"/>
    <property type="match status" value="1"/>
</dbReference>
<accession>B1BZN2</accession>
<dbReference type="Gene3D" id="1.20.1110.10">
    <property type="entry name" value="Calcium-transporting ATPase, transmembrane domain"/>
    <property type="match status" value="1"/>
</dbReference>
<dbReference type="FunFam" id="2.70.150.10:FF:000160">
    <property type="entry name" value="Sarcoplasmic/endoplasmic reticulum calcium ATPase 1"/>
    <property type="match status" value="1"/>
</dbReference>
<evidence type="ECO:0000256" key="8">
    <source>
        <dbReference type="ARBA" id="ARBA00022842"/>
    </source>
</evidence>
<feature type="transmembrane region" description="Helical" evidence="12">
    <location>
        <begin position="254"/>
        <end position="274"/>
    </location>
</feature>
<keyword evidence="5 12" id="KW-0812">Transmembrane</keyword>
<evidence type="ECO:0000256" key="3">
    <source>
        <dbReference type="ARBA" id="ARBA00022475"/>
    </source>
</evidence>
<dbReference type="InterPro" id="IPR001757">
    <property type="entry name" value="P_typ_ATPase"/>
</dbReference>
<dbReference type="HOGENOM" id="CLU_002360_8_6_9"/>
<dbReference type="PRINTS" id="PR00119">
    <property type="entry name" value="CATATPASE"/>
</dbReference>
<evidence type="ECO:0000313" key="15">
    <source>
        <dbReference type="Proteomes" id="UP000004910"/>
    </source>
</evidence>
<dbReference type="SUPFAM" id="SSF81665">
    <property type="entry name" value="Calcium ATPase, transmembrane domain M"/>
    <property type="match status" value="1"/>
</dbReference>
<dbReference type="PANTHER" id="PTHR43294">
    <property type="entry name" value="SODIUM/POTASSIUM-TRANSPORTING ATPASE SUBUNIT ALPHA"/>
    <property type="match status" value="1"/>
</dbReference>
<evidence type="ECO:0000313" key="14">
    <source>
        <dbReference type="EMBL" id="EDS75879.1"/>
    </source>
</evidence>
<dbReference type="Gene3D" id="2.70.150.10">
    <property type="entry name" value="Calcium-transporting ATPase, cytoplasmic transduction domain A"/>
    <property type="match status" value="1"/>
</dbReference>
<keyword evidence="3" id="KW-1003">Cell membrane</keyword>
<evidence type="ECO:0000256" key="7">
    <source>
        <dbReference type="ARBA" id="ARBA00022840"/>
    </source>
</evidence>
<evidence type="ECO:0000256" key="6">
    <source>
        <dbReference type="ARBA" id="ARBA00022741"/>
    </source>
</evidence>
<keyword evidence="9" id="KW-1278">Translocase</keyword>
<dbReference type="AlphaFoldDB" id="B1BZN2"/>
<dbReference type="Proteomes" id="UP000004910">
    <property type="component" value="Unassembled WGS sequence"/>
</dbReference>
<name>B1BZN2_9FIRM</name>
<dbReference type="STRING" id="428126.CLOSPI_00409"/>
<keyword evidence="15" id="KW-1185">Reference proteome</keyword>
<evidence type="ECO:0000256" key="4">
    <source>
        <dbReference type="ARBA" id="ARBA00022553"/>
    </source>
</evidence>
<comment type="caution">
    <text evidence="14">The sequence shown here is derived from an EMBL/GenBank/DDBJ whole genome shotgun (WGS) entry which is preliminary data.</text>
</comment>
<feature type="transmembrane region" description="Helical" evidence="12">
    <location>
        <begin position="62"/>
        <end position="83"/>
    </location>
</feature>
<dbReference type="PANTHER" id="PTHR43294:SF21">
    <property type="entry name" value="CATION TRANSPORTING ATPASE"/>
    <property type="match status" value="1"/>
</dbReference>
<evidence type="ECO:0000256" key="10">
    <source>
        <dbReference type="ARBA" id="ARBA00022989"/>
    </source>
</evidence>
<keyword evidence="4" id="KW-0597">Phosphoprotein</keyword>
<dbReference type="Gene3D" id="3.40.50.1000">
    <property type="entry name" value="HAD superfamily/HAD-like"/>
    <property type="match status" value="1"/>
</dbReference>
<dbReference type="Pfam" id="PF00690">
    <property type="entry name" value="Cation_ATPase_N"/>
    <property type="match status" value="1"/>
</dbReference>
<dbReference type="GO" id="GO:1902600">
    <property type="term" value="P:proton transmembrane transport"/>
    <property type="evidence" value="ECO:0007669"/>
    <property type="project" value="TreeGrafter"/>
</dbReference>
<sequence length="385" mass="42416">MNMNKNNKFNDHQIMYLTPVEAYTLMNSSMEGLSEVQVKERIEKYGKNEIASKKETPMIKKLFSNFTSLMALLLWGSGLLAILSGTIELGIAIFCVNLINGFFSFFQEFKAEKATNALQKMMPSYARVVRNGKEVKILAEEIVPGDIMILEEGDRICGDARILRCSDFQVDQSTLTGESNPIRKNFEALKEEVSYLEAENMIFTGTTVASGTCHCVVVATGMNSEFGKIADLTQNTEKTLSPLQKELNVLTKQIAIIALSIGIAFMLIAIFIIKDPLLESFIFALGMIVAFIPEGLLPAVTLSLALSVQRMAKENALVKKLSAVETLGCTNVICSDKTGTLTQNEMTVNHLWTVDCQMDVSGEGYAPIGKIYNGNQEIDAKKVIV</sequence>
<feature type="transmembrane region" description="Helical" evidence="12">
    <location>
        <begin position="280"/>
        <end position="306"/>
    </location>
</feature>
<dbReference type="NCBIfam" id="TIGR01494">
    <property type="entry name" value="ATPase_P-type"/>
    <property type="match status" value="1"/>
</dbReference>
<dbReference type="SMART" id="SM00831">
    <property type="entry name" value="Cation_ATPase_N"/>
    <property type="match status" value="1"/>
</dbReference>
<dbReference type="FunFam" id="3.40.50.1000:FF:000001">
    <property type="entry name" value="Phospholipid-transporting ATPase IC"/>
    <property type="match status" value="1"/>
</dbReference>
<keyword evidence="10 12" id="KW-1133">Transmembrane helix</keyword>
<protein>
    <submittedName>
        <fullName evidence="14">E1-E2 ATPase</fullName>
    </submittedName>
</protein>
<dbReference type="PROSITE" id="PS00154">
    <property type="entry name" value="ATPASE_E1_E2"/>
    <property type="match status" value="1"/>
</dbReference>
<dbReference type="InterPro" id="IPR008250">
    <property type="entry name" value="ATPase_P-typ_transduc_dom_A_sf"/>
</dbReference>
<comment type="subcellular location">
    <subcellularLocation>
        <location evidence="1">Cell membrane</location>
        <topology evidence="1">Multi-pass membrane protein</topology>
    </subcellularLocation>
</comment>
<dbReference type="InterPro" id="IPR036412">
    <property type="entry name" value="HAD-like_sf"/>
</dbReference>
<dbReference type="SUPFAM" id="SSF56784">
    <property type="entry name" value="HAD-like"/>
    <property type="match status" value="1"/>
</dbReference>
<keyword evidence="6" id="KW-0547">Nucleotide-binding</keyword>
<evidence type="ECO:0000256" key="12">
    <source>
        <dbReference type="SAM" id="Phobius"/>
    </source>
</evidence>
<evidence type="ECO:0000256" key="2">
    <source>
        <dbReference type="ARBA" id="ARBA00005675"/>
    </source>
</evidence>
<comment type="similarity">
    <text evidence="2">Belongs to the cation transport ATPase (P-type) (TC 3.A.3) family. Type IIA subfamily.</text>
</comment>
<dbReference type="InterPro" id="IPR050510">
    <property type="entry name" value="Cation_transp_ATPase_P-type"/>
</dbReference>
<dbReference type="GeneID" id="94018152"/>
<dbReference type="InterPro" id="IPR023214">
    <property type="entry name" value="HAD_sf"/>
</dbReference>
<keyword evidence="11 12" id="KW-0472">Membrane</keyword>
<dbReference type="RefSeq" id="WP_004609571.1">
    <property type="nucleotide sequence ID" value="NZ_CP102275.1"/>
</dbReference>
<gene>
    <name evidence="14" type="ORF">CLOSPI_00409</name>
</gene>
<organism evidence="14 15">
    <name type="scientific">Thomasclavelia spiroformis DSM 1552</name>
    <dbReference type="NCBI Taxonomy" id="428126"/>
    <lineage>
        <taxon>Bacteria</taxon>
        <taxon>Bacillati</taxon>
        <taxon>Bacillota</taxon>
        <taxon>Erysipelotrichia</taxon>
        <taxon>Erysipelotrichales</taxon>
        <taxon>Coprobacillaceae</taxon>
        <taxon>Thomasclavelia</taxon>
    </lineage>
</organism>
<dbReference type="eggNOG" id="COG0474">
    <property type="taxonomic scope" value="Bacteria"/>
</dbReference>
<keyword evidence="7" id="KW-0067">ATP-binding</keyword>
<dbReference type="PRINTS" id="PR00121">
    <property type="entry name" value="NAKATPASE"/>
</dbReference>
<evidence type="ECO:0000259" key="13">
    <source>
        <dbReference type="SMART" id="SM00831"/>
    </source>
</evidence>
<dbReference type="InterPro" id="IPR004014">
    <property type="entry name" value="ATPase_P-typ_cation-transptr_N"/>
</dbReference>
<dbReference type="InterPro" id="IPR059000">
    <property type="entry name" value="ATPase_P-type_domA"/>
</dbReference>
<proteinExistence type="inferred from homology"/>
<evidence type="ECO:0000256" key="9">
    <source>
        <dbReference type="ARBA" id="ARBA00022967"/>
    </source>
</evidence>